<keyword evidence="11" id="KW-1185">Reference proteome</keyword>
<dbReference type="Gene3D" id="3.40.640.10">
    <property type="entry name" value="Type I PLP-dependent aspartate aminotransferase-like (Major domain)"/>
    <property type="match status" value="1"/>
</dbReference>
<evidence type="ECO:0000256" key="6">
    <source>
        <dbReference type="ARBA" id="ARBA00023004"/>
    </source>
</evidence>
<reference evidence="10 11" key="1">
    <citation type="submission" date="2013-10" db="EMBL/GenBank/DDBJ databases">
        <title>Salinisphaera orenii MK-B5 Genome Sequencing.</title>
        <authorList>
            <person name="Lai Q."/>
            <person name="Li C."/>
            <person name="Shao Z."/>
        </authorList>
    </citation>
    <scope>NUCLEOTIDE SEQUENCE [LARGE SCALE GENOMIC DNA]</scope>
    <source>
        <strain evidence="10 11">MK-B5</strain>
    </source>
</reference>
<feature type="domain" description="Aminotransferase class V" evidence="9">
    <location>
        <begin position="3"/>
        <end position="363"/>
    </location>
</feature>
<dbReference type="Gene3D" id="1.10.260.50">
    <property type="match status" value="1"/>
</dbReference>
<keyword evidence="7" id="KW-0411">Iron-sulfur</keyword>
<name>A0A423PGQ5_9GAMM</name>
<comment type="caution">
    <text evidence="10">The sequence shown here is derived from an EMBL/GenBank/DDBJ whole genome shotgun (WGS) entry which is preliminary data.</text>
</comment>
<organism evidence="10 11">
    <name type="scientific">Salinisphaera orenii MK-B5</name>
    <dbReference type="NCBI Taxonomy" id="856730"/>
    <lineage>
        <taxon>Bacteria</taxon>
        <taxon>Pseudomonadati</taxon>
        <taxon>Pseudomonadota</taxon>
        <taxon>Gammaproteobacteria</taxon>
        <taxon>Salinisphaerales</taxon>
        <taxon>Salinisphaeraceae</taxon>
        <taxon>Salinisphaera</taxon>
    </lineage>
</organism>
<dbReference type="InterPro" id="IPR015421">
    <property type="entry name" value="PyrdxlP-dep_Trfase_major"/>
</dbReference>
<dbReference type="InterPro" id="IPR016454">
    <property type="entry name" value="Cysteine_dSase"/>
</dbReference>
<evidence type="ECO:0000256" key="2">
    <source>
        <dbReference type="ARBA" id="ARBA00006490"/>
    </source>
</evidence>
<dbReference type="InterPro" id="IPR015422">
    <property type="entry name" value="PyrdxlP-dep_Trfase_small"/>
</dbReference>
<comment type="cofactor">
    <cofactor evidence="1">
        <name>pyridoxal 5'-phosphate</name>
        <dbReference type="ChEBI" id="CHEBI:597326"/>
    </cofactor>
</comment>
<evidence type="ECO:0000256" key="5">
    <source>
        <dbReference type="ARBA" id="ARBA00022898"/>
    </source>
</evidence>
<dbReference type="EMBL" id="AYKH01000041">
    <property type="protein sequence ID" value="ROO24723.1"/>
    <property type="molecule type" value="Genomic_DNA"/>
</dbReference>
<evidence type="ECO:0000256" key="8">
    <source>
        <dbReference type="ARBA" id="ARBA00050776"/>
    </source>
</evidence>
<evidence type="ECO:0000313" key="11">
    <source>
        <dbReference type="Proteomes" id="UP000283993"/>
    </source>
</evidence>
<dbReference type="RefSeq" id="WP_123632058.1">
    <property type="nucleotide sequence ID" value="NZ_AYKH01000041.1"/>
</dbReference>
<comment type="catalytic activity">
    <reaction evidence="8">
        <text>(sulfur carrier)-H + L-cysteine = (sulfur carrier)-SH + L-alanine</text>
        <dbReference type="Rhea" id="RHEA:43892"/>
        <dbReference type="Rhea" id="RHEA-COMP:14737"/>
        <dbReference type="Rhea" id="RHEA-COMP:14739"/>
        <dbReference type="ChEBI" id="CHEBI:29917"/>
        <dbReference type="ChEBI" id="CHEBI:35235"/>
        <dbReference type="ChEBI" id="CHEBI:57972"/>
        <dbReference type="ChEBI" id="CHEBI:64428"/>
        <dbReference type="EC" id="2.8.1.7"/>
    </reaction>
</comment>
<accession>A0A423PGQ5</accession>
<proteinExistence type="inferred from homology"/>
<evidence type="ECO:0000256" key="1">
    <source>
        <dbReference type="ARBA" id="ARBA00001933"/>
    </source>
</evidence>
<keyword evidence="5" id="KW-0663">Pyridoxal phosphate</keyword>
<dbReference type="SUPFAM" id="SSF53383">
    <property type="entry name" value="PLP-dependent transferases"/>
    <property type="match status" value="1"/>
</dbReference>
<dbReference type="InterPro" id="IPR015424">
    <property type="entry name" value="PyrdxlP-dep_Trfase"/>
</dbReference>
<dbReference type="PIRSF" id="PIRSF005572">
    <property type="entry name" value="NifS"/>
    <property type="match status" value="1"/>
</dbReference>
<dbReference type="GO" id="GO:0051536">
    <property type="term" value="F:iron-sulfur cluster binding"/>
    <property type="evidence" value="ECO:0007669"/>
    <property type="project" value="UniProtKB-KW"/>
</dbReference>
<gene>
    <name evidence="10" type="ORF">SAOR_14520</name>
</gene>
<dbReference type="Proteomes" id="UP000283993">
    <property type="component" value="Unassembled WGS sequence"/>
</dbReference>
<dbReference type="Gene3D" id="3.90.1150.10">
    <property type="entry name" value="Aspartate Aminotransferase, domain 1"/>
    <property type="match status" value="1"/>
</dbReference>
<evidence type="ECO:0000256" key="3">
    <source>
        <dbReference type="ARBA" id="ARBA00022679"/>
    </source>
</evidence>
<keyword evidence="4" id="KW-0479">Metal-binding</keyword>
<evidence type="ECO:0000256" key="7">
    <source>
        <dbReference type="ARBA" id="ARBA00023014"/>
    </source>
</evidence>
<dbReference type="AlphaFoldDB" id="A0A423PGQ5"/>
<sequence>MTIYFDHNATTPLHPEVFEAMRPWLTERHANASSLHRGGREARAAVDHARAQVAALAGAQPDQVVFTGGGTEADNLAVQGIAGLRGDAALVISPVEHPAVTEAAEARAARGARLERVAVDGEGRVDLADLERRLAGGDVALVSIMAANNETGVIQDVRAIARLARAAGAWFHTDAVQAIGKHGFDFAASGAHAASLSSHKIQGPKGVGALLVDKQLDIDAVTRGGGHEQGLRSGSYNVAGIVGFGAAAERLAAARDAEIAHMRALRDELELGLDALSGITRFSTGAERLSNTCQFAVAGYDGEGLLMLLDREDIAVSSGSACAAGSGEPSPVLLAMGVDPAVAQGAIRVSLGPDNSREEVQRFLLVLGRLAGGVGGAAMPGSISASVLG</sequence>
<dbReference type="InterPro" id="IPR000192">
    <property type="entry name" value="Aminotrans_V_dom"/>
</dbReference>
<dbReference type="GO" id="GO:0031071">
    <property type="term" value="F:cysteine desulfurase activity"/>
    <property type="evidence" value="ECO:0007669"/>
    <property type="project" value="UniProtKB-EC"/>
</dbReference>
<dbReference type="GO" id="GO:0046872">
    <property type="term" value="F:metal ion binding"/>
    <property type="evidence" value="ECO:0007669"/>
    <property type="project" value="UniProtKB-KW"/>
</dbReference>
<keyword evidence="6" id="KW-0408">Iron</keyword>
<evidence type="ECO:0000313" key="10">
    <source>
        <dbReference type="EMBL" id="ROO24723.1"/>
    </source>
</evidence>
<evidence type="ECO:0000256" key="4">
    <source>
        <dbReference type="ARBA" id="ARBA00022723"/>
    </source>
</evidence>
<protein>
    <submittedName>
        <fullName evidence="10">Cysteine desulfurase</fullName>
    </submittedName>
</protein>
<dbReference type="PANTHER" id="PTHR11601:SF34">
    <property type="entry name" value="CYSTEINE DESULFURASE"/>
    <property type="match status" value="1"/>
</dbReference>
<evidence type="ECO:0000259" key="9">
    <source>
        <dbReference type="Pfam" id="PF00266"/>
    </source>
</evidence>
<dbReference type="Pfam" id="PF00266">
    <property type="entry name" value="Aminotran_5"/>
    <property type="match status" value="1"/>
</dbReference>
<dbReference type="PANTHER" id="PTHR11601">
    <property type="entry name" value="CYSTEINE DESULFURYLASE FAMILY MEMBER"/>
    <property type="match status" value="1"/>
</dbReference>
<comment type="similarity">
    <text evidence="2">Belongs to the class-V pyridoxal-phosphate-dependent aminotransferase family. NifS/IscS subfamily.</text>
</comment>
<keyword evidence="3" id="KW-0808">Transferase</keyword>